<proteinExistence type="predicted"/>
<name>A0A2U3PUG7_9BRAD</name>
<protein>
    <submittedName>
        <fullName evidence="1">Uncharacterized protein</fullName>
    </submittedName>
</protein>
<evidence type="ECO:0000313" key="2">
    <source>
        <dbReference type="Proteomes" id="UP000246085"/>
    </source>
</evidence>
<dbReference type="Proteomes" id="UP000246085">
    <property type="component" value="Chromosome BRAD3257"/>
</dbReference>
<sequence>MPRWRALPTGSDRIDCAPPYSFFSNVVERYFKAETNQSPLLRICAVARQQGATELVVEDVVSRPDVAHEITALDRRCGGGGEAEAVAFSFLRNPSEGSIVVDLSRAQMIAHVVLINYKAKHHSRFTHSYVYEAILPPPKRPYGNRSFDFPQTLVLPTKHFECSVLGQIFTVKGILYCQQNDTLHVCAHSCLRMAIGSSQHSPSRISADRINHLLGIKEKVDFLGSGQIAQVINASGMKAAVRTDLKPDQYLAELASLIDSGYLAMLGFTTKGGVGHVVTAFGHSRRADQWHPQAMHAYSGPRSARYLPSSSWIDHFFIHDDNLGPYLSLSARSFAKNPQMQLSCVIGLLPRPAIGSNQAETIAASLLRSLPPLPEVEGENFWMRYMAKRSEAPTLRSVLVSKTEYIDHLKRAKAHDQSRADRATLAALEGLDESFWMVEFSLPTLYTGNRSKLGEVLISSTDYAGESGSVLGLRLPGRFLSVKEGDVYMWRSSLTSHSAIYEHRGATRKAA</sequence>
<dbReference type="EMBL" id="LS398110">
    <property type="protein sequence ID" value="SPP92793.1"/>
    <property type="molecule type" value="Genomic_DNA"/>
</dbReference>
<accession>A0A2U3PUG7</accession>
<dbReference type="AlphaFoldDB" id="A0A2U3PUG7"/>
<dbReference type="KEGG" id="bvz:BRAD3257_1672"/>
<evidence type="ECO:0000313" key="1">
    <source>
        <dbReference type="EMBL" id="SPP92793.1"/>
    </source>
</evidence>
<reference evidence="1 2" key="1">
    <citation type="submission" date="2018-03" db="EMBL/GenBank/DDBJ databases">
        <authorList>
            <person name="Gully D."/>
        </authorList>
    </citation>
    <scope>NUCLEOTIDE SEQUENCE [LARGE SCALE GENOMIC DNA]</scope>
    <source>
        <strain evidence="1">ORS3257</strain>
    </source>
</reference>
<organism evidence="1 2">
    <name type="scientific">Bradyrhizobium vignae</name>
    <dbReference type="NCBI Taxonomy" id="1549949"/>
    <lineage>
        <taxon>Bacteria</taxon>
        <taxon>Pseudomonadati</taxon>
        <taxon>Pseudomonadota</taxon>
        <taxon>Alphaproteobacteria</taxon>
        <taxon>Hyphomicrobiales</taxon>
        <taxon>Nitrobacteraceae</taxon>
        <taxon>Bradyrhizobium</taxon>
    </lineage>
</organism>
<gene>
    <name evidence="1" type="ORF">BRAD3257_1672</name>
</gene>